<feature type="region of interest" description="Disordered" evidence="1">
    <location>
        <begin position="1"/>
        <end position="27"/>
    </location>
</feature>
<dbReference type="Proteomes" id="UP001432027">
    <property type="component" value="Unassembled WGS sequence"/>
</dbReference>
<dbReference type="EMBL" id="BTSX01000001">
    <property type="protein sequence ID" value="GMS77978.1"/>
    <property type="molecule type" value="Genomic_DNA"/>
</dbReference>
<protein>
    <submittedName>
        <fullName evidence="2">Uncharacterized protein</fullName>
    </submittedName>
</protein>
<keyword evidence="3" id="KW-1185">Reference proteome</keyword>
<name>A0AAV5S836_9BILA</name>
<evidence type="ECO:0000256" key="1">
    <source>
        <dbReference type="SAM" id="MobiDB-lite"/>
    </source>
</evidence>
<evidence type="ECO:0000313" key="3">
    <source>
        <dbReference type="Proteomes" id="UP001432027"/>
    </source>
</evidence>
<reference evidence="2" key="1">
    <citation type="submission" date="2023-10" db="EMBL/GenBank/DDBJ databases">
        <title>Genome assembly of Pristionchus species.</title>
        <authorList>
            <person name="Yoshida K."/>
            <person name="Sommer R.J."/>
        </authorList>
    </citation>
    <scope>NUCLEOTIDE SEQUENCE</scope>
    <source>
        <strain evidence="2">RS0144</strain>
    </source>
</reference>
<accession>A0AAV5S836</accession>
<gene>
    <name evidence="2" type="ORF">PENTCL1PPCAC_153</name>
</gene>
<comment type="caution">
    <text evidence="2">The sequence shown here is derived from an EMBL/GenBank/DDBJ whole genome shotgun (WGS) entry which is preliminary data.</text>
</comment>
<organism evidence="2 3">
    <name type="scientific">Pristionchus entomophagus</name>
    <dbReference type="NCBI Taxonomy" id="358040"/>
    <lineage>
        <taxon>Eukaryota</taxon>
        <taxon>Metazoa</taxon>
        <taxon>Ecdysozoa</taxon>
        <taxon>Nematoda</taxon>
        <taxon>Chromadorea</taxon>
        <taxon>Rhabditida</taxon>
        <taxon>Rhabditina</taxon>
        <taxon>Diplogasteromorpha</taxon>
        <taxon>Diplogasteroidea</taxon>
        <taxon>Neodiplogasteridae</taxon>
        <taxon>Pristionchus</taxon>
    </lineage>
</organism>
<dbReference type="AlphaFoldDB" id="A0AAV5S836"/>
<evidence type="ECO:0000313" key="2">
    <source>
        <dbReference type="EMBL" id="GMS77978.1"/>
    </source>
</evidence>
<sequence length="74" mass="8100">MTSSAEVDSYGRYRAYSVPQPGEPSIDRYMENTVANQGASHLGDIAAAAANRLFRSIDVLQYPSSLDFTGSRIR</sequence>
<proteinExistence type="predicted"/>